<keyword evidence="1" id="KW-1133">Transmembrane helix</keyword>
<dbReference type="Proteomes" id="UP000001382">
    <property type="component" value="Chromosome"/>
</dbReference>
<dbReference type="EMBL" id="CP001867">
    <property type="protein sequence ID" value="ADB73476.1"/>
    <property type="molecule type" value="Genomic_DNA"/>
</dbReference>
<name>D2S854_GEOOG</name>
<gene>
    <name evidence="2" type="ordered locus">Gobs_0702</name>
</gene>
<evidence type="ECO:0000313" key="2">
    <source>
        <dbReference type="EMBL" id="ADB73476.1"/>
    </source>
</evidence>
<keyword evidence="1" id="KW-0812">Transmembrane</keyword>
<reference evidence="3" key="2">
    <citation type="submission" date="2010-01" db="EMBL/GenBank/DDBJ databases">
        <title>The complete genome of Geodermatophilus obscurus DSM 43160.</title>
        <authorList>
            <consortium name="US DOE Joint Genome Institute (JGI-PGF)"/>
            <person name="Lucas S."/>
            <person name="Copeland A."/>
            <person name="Lapidus A."/>
            <person name="Glavina del Rio T."/>
            <person name="Dalin E."/>
            <person name="Tice H."/>
            <person name="Bruce D."/>
            <person name="Goodwin L."/>
            <person name="Pitluck S."/>
            <person name="Kyrpides N."/>
            <person name="Mavromatis K."/>
            <person name="Ivanova N."/>
            <person name="Munk A.C."/>
            <person name="Brettin T."/>
            <person name="Detter J.C."/>
            <person name="Han C."/>
            <person name="Larimer F."/>
            <person name="Land M."/>
            <person name="Hauser L."/>
            <person name="Markowitz V."/>
            <person name="Cheng J.-F."/>
            <person name="Hugenholtz P."/>
            <person name="Woyke T."/>
            <person name="Wu D."/>
            <person name="Jando M."/>
            <person name="Schneider S."/>
            <person name="Klenk H.-P."/>
            <person name="Eisen J.A."/>
        </authorList>
    </citation>
    <scope>NUCLEOTIDE SEQUENCE [LARGE SCALE GENOMIC DNA]</scope>
    <source>
        <strain evidence="3">ATCC 25078 / DSM 43160 / JCM 3152 / KCC A-0152 / KCTC 9177 / NBRC 13315 / NRRL B-3577 / G-20</strain>
    </source>
</reference>
<dbReference type="eggNOG" id="ENOG50347MI">
    <property type="taxonomic scope" value="Bacteria"/>
</dbReference>
<dbReference type="HOGENOM" id="CLU_2034937_0_0_11"/>
<accession>D2S854</accession>
<protein>
    <submittedName>
        <fullName evidence="2">Uncharacterized protein</fullName>
    </submittedName>
</protein>
<dbReference type="OrthoDB" id="5198120at2"/>
<evidence type="ECO:0000313" key="3">
    <source>
        <dbReference type="Proteomes" id="UP000001382"/>
    </source>
</evidence>
<proteinExistence type="predicted"/>
<keyword evidence="3" id="KW-1185">Reference proteome</keyword>
<sequence>MTSRTTLIAVAAAQLTANLAGQVVALRRRRAFDVPFMHGSPDHVGRDSWWFGTAYSAPSYMLAAQIWAITRLAAVPDDRARGVLRLFGTGMIAGYLSERFSRQLLTPAGFDPVETPIVAVGLAGAVAMAVVGAQRQVGR</sequence>
<keyword evidence="1" id="KW-0472">Membrane</keyword>
<feature type="transmembrane region" description="Helical" evidence="1">
    <location>
        <begin position="49"/>
        <end position="70"/>
    </location>
</feature>
<feature type="transmembrane region" description="Helical" evidence="1">
    <location>
        <begin position="117"/>
        <end position="133"/>
    </location>
</feature>
<evidence type="ECO:0000256" key="1">
    <source>
        <dbReference type="SAM" id="Phobius"/>
    </source>
</evidence>
<reference evidence="2 3" key="1">
    <citation type="journal article" date="2010" name="Stand. Genomic Sci.">
        <title>Complete genome sequence of Geodermatophilus obscurus type strain (G-20).</title>
        <authorList>
            <person name="Ivanova N."/>
            <person name="Sikorski J."/>
            <person name="Jando M."/>
            <person name="Munk C."/>
            <person name="Lapidus A."/>
            <person name="Glavina Del Rio T."/>
            <person name="Copeland A."/>
            <person name="Tice H."/>
            <person name="Cheng J.-F."/>
            <person name="Lucas S."/>
            <person name="Chen F."/>
            <person name="Nolan M."/>
            <person name="Bruce D."/>
            <person name="Goodwin L."/>
            <person name="Pitluck S."/>
            <person name="Mavromatis K."/>
            <person name="Mikhailova N."/>
            <person name="Pati A."/>
            <person name="Chen A."/>
            <person name="Palaniappan K."/>
            <person name="Land M."/>
            <person name="Hauser L."/>
            <person name="Chang Y.-J."/>
            <person name="Jeffries C.D."/>
            <person name="Meincke L."/>
            <person name="Brettin T."/>
            <person name="Detter J.C."/>
            <person name="Detter J.C."/>
            <person name="Rohde M."/>
            <person name="Goeker M."/>
            <person name="Bristow J."/>
            <person name="Eisen J.A."/>
            <person name="Markowitz V."/>
            <person name="Hugenholtz P."/>
            <person name="Kyrpides N.C."/>
            <person name="Klenk H.-P."/>
        </authorList>
    </citation>
    <scope>NUCLEOTIDE SEQUENCE [LARGE SCALE GENOMIC DNA]</scope>
    <source>
        <strain evidence="3">ATCC 25078 / DSM 43160 / JCM 3152 / KCC A-0152 / KCTC 9177 / NBRC 13315 / NRRL B-3577 / G-20</strain>
    </source>
</reference>
<organism evidence="2 3">
    <name type="scientific">Geodermatophilus obscurus (strain ATCC 25078 / DSM 43160 / JCM 3152 / CCUG 61914 / KCC A-0152 / KCTC 9177 / NBRC 13315 / NRRL B-3577 / G-20)</name>
    <dbReference type="NCBI Taxonomy" id="526225"/>
    <lineage>
        <taxon>Bacteria</taxon>
        <taxon>Bacillati</taxon>
        <taxon>Actinomycetota</taxon>
        <taxon>Actinomycetes</taxon>
        <taxon>Geodermatophilales</taxon>
        <taxon>Geodermatophilaceae</taxon>
        <taxon>Geodermatophilus</taxon>
    </lineage>
</organism>
<dbReference type="RefSeq" id="WP_012946917.1">
    <property type="nucleotide sequence ID" value="NC_013757.1"/>
</dbReference>
<dbReference type="KEGG" id="gob:Gobs_0702"/>
<dbReference type="AlphaFoldDB" id="D2S854"/>
<feature type="transmembrane region" description="Helical" evidence="1">
    <location>
        <begin position="82"/>
        <end position="97"/>
    </location>
</feature>